<evidence type="ECO:0000256" key="1">
    <source>
        <dbReference type="SAM" id="MobiDB-lite"/>
    </source>
</evidence>
<evidence type="ECO:0000313" key="2">
    <source>
        <dbReference type="EMBL" id="KAB1188354.1"/>
    </source>
</evidence>
<dbReference type="Pfam" id="PF26009">
    <property type="entry name" value="DUF8002"/>
    <property type="match status" value="1"/>
</dbReference>
<dbReference type="AlphaFoldDB" id="A0A643JYZ0"/>
<dbReference type="EMBL" id="VZUS01000001">
    <property type="protein sequence ID" value="KAB1188354.1"/>
    <property type="molecule type" value="Genomic_DNA"/>
</dbReference>
<organism evidence="2">
    <name type="scientific">Haloferax sp. CBA1149</name>
    <dbReference type="NCBI Taxonomy" id="2650753"/>
    <lineage>
        <taxon>Archaea</taxon>
        <taxon>Methanobacteriati</taxon>
        <taxon>Methanobacteriota</taxon>
        <taxon>Stenosarchaea group</taxon>
        <taxon>Halobacteria</taxon>
        <taxon>Halobacteriales</taxon>
        <taxon>Haloferacaceae</taxon>
        <taxon>Haloferax</taxon>
    </lineage>
</organism>
<dbReference type="InterPro" id="IPR058315">
    <property type="entry name" value="DUF8002"/>
</dbReference>
<accession>A0A643JYZ0</accession>
<reference evidence="2" key="1">
    <citation type="submission" date="2019-09" db="EMBL/GenBank/DDBJ databases">
        <title>Genomic analysis of Haloferax sp. CBA1149.</title>
        <authorList>
            <person name="Roh S.W."/>
        </authorList>
    </citation>
    <scope>NUCLEOTIDE SEQUENCE</scope>
    <source>
        <strain evidence="2">CBA1149</strain>
    </source>
</reference>
<gene>
    <name evidence="2" type="ORF">Hfx1149_10065</name>
</gene>
<protein>
    <submittedName>
        <fullName evidence="2">Uncharacterized protein</fullName>
    </submittedName>
</protein>
<sequence length="104" mass="11182">MSEDSEAEDAGADPDVEADESADDVTVNGESQQAADGGTDEDENGYGDETVPHVELELYQLSVRVSGQSTDELEDVESSATRLMNFLIDQAKQLEDQPDTRGLS</sequence>
<comment type="caution">
    <text evidence="2">The sequence shown here is derived from an EMBL/GenBank/DDBJ whole genome shotgun (WGS) entry which is preliminary data.</text>
</comment>
<feature type="compositionally biased region" description="Acidic residues" evidence="1">
    <location>
        <begin position="1"/>
        <end position="23"/>
    </location>
</feature>
<dbReference type="RefSeq" id="WP_151137919.1">
    <property type="nucleotide sequence ID" value="NZ_VZUS01000001.1"/>
</dbReference>
<feature type="region of interest" description="Disordered" evidence="1">
    <location>
        <begin position="1"/>
        <end position="53"/>
    </location>
</feature>
<name>A0A643JYZ0_9EURY</name>
<proteinExistence type="predicted"/>